<dbReference type="Proteomes" id="UP000054529">
    <property type="component" value="Unassembled WGS sequence"/>
</dbReference>
<name>A0A0C1V8I7_9ENTR</name>
<dbReference type="AlphaFoldDB" id="A0A0C1V8I7"/>
<reference evidence="1 2" key="1">
    <citation type="journal article" date="2014" name="G3 (Bethesda)">
        <title>Genome sequence of Candidatus Riesia pediculischaeffi, endosymbiont of chimpanzee lice, and genomic comparison of recently acquired endosymbionts from human and chimpanzee lice.</title>
        <authorList>
            <person name="Boyd B.M."/>
            <person name="Allen J.M."/>
            <person name="de Crecy-Lagard V."/>
            <person name="Reed D.L."/>
        </authorList>
    </citation>
    <scope>NUCLEOTIDE SEQUENCE [LARGE SCALE GENOMIC DNA]</scope>
    <source>
        <strain evidence="1 2">PTSU</strain>
    </source>
</reference>
<comment type="caution">
    <text evidence="1">The sequence shown here is derived from an EMBL/GenBank/DDBJ whole genome shotgun (WGS) entry which is preliminary data.</text>
</comment>
<organism evidence="1 2">
    <name type="scientific">Candidatus Riesia pediculischaeffi PTSU</name>
    <dbReference type="NCBI Taxonomy" id="1401651"/>
    <lineage>
        <taxon>Bacteria</taxon>
        <taxon>Pseudomonadati</taxon>
        <taxon>Pseudomonadota</taxon>
        <taxon>Gammaproteobacteria</taxon>
        <taxon>Enterobacterales</taxon>
        <taxon>Enterobacteriaceae</taxon>
        <taxon>Candidatus Riesia</taxon>
    </lineage>
</organism>
<evidence type="ECO:0000313" key="2">
    <source>
        <dbReference type="Proteomes" id="UP000054529"/>
    </source>
</evidence>
<dbReference type="HOGENOM" id="CLU_3096881_0_0_6"/>
<protein>
    <submittedName>
        <fullName evidence="1">Uncharacterized protein</fullName>
    </submittedName>
</protein>
<evidence type="ECO:0000313" key="1">
    <source>
        <dbReference type="EMBL" id="KIE64158.1"/>
    </source>
</evidence>
<sequence>MFLSNNSFLSRICWFDVISCSGYAKISASFFFKTCFKNISASLLNRSLLYA</sequence>
<proteinExistence type="predicted"/>
<dbReference type="EMBL" id="AWXV01000002">
    <property type="protein sequence ID" value="KIE64158.1"/>
    <property type="molecule type" value="Genomic_DNA"/>
</dbReference>
<accession>A0A0C1V8I7</accession>
<gene>
    <name evidence="1" type="ORF">P689_119129</name>
</gene>